<dbReference type="OrthoDB" id="10483649at2759"/>
<dbReference type="InterPro" id="IPR003961">
    <property type="entry name" value="FN3_dom"/>
</dbReference>
<dbReference type="OMA" id="YYTVNLY"/>
<dbReference type="GeneID" id="110978972"/>
<dbReference type="RefSeq" id="XP_022090060.1">
    <property type="nucleotide sequence ID" value="XM_022234368.1"/>
</dbReference>
<dbReference type="CDD" id="cd00063">
    <property type="entry name" value="FN3"/>
    <property type="match status" value="1"/>
</dbReference>
<keyword evidence="2" id="KW-0472">Membrane</keyword>
<dbReference type="InterPro" id="IPR013783">
    <property type="entry name" value="Ig-like_fold"/>
</dbReference>
<evidence type="ECO:0000313" key="5">
    <source>
        <dbReference type="RefSeq" id="XP_022090060.1"/>
    </source>
</evidence>
<organism evidence="4 5">
    <name type="scientific">Acanthaster planci</name>
    <name type="common">Crown-of-thorns starfish</name>
    <dbReference type="NCBI Taxonomy" id="133434"/>
    <lineage>
        <taxon>Eukaryota</taxon>
        <taxon>Metazoa</taxon>
        <taxon>Echinodermata</taxon>
        <taxon>Eleutherozoa</taxon>
        <taxon>Asterozoa</taxon>
        <taxon>Asteroidea</taxon>
        <taxon>Valvatacea</taxon>
        <taxon>Valvatida</taxon>
        <taxon>Acanthasteridae</taxon>
        <taxon>Acanthaster</taxon>
    </lineage>
</organism>
<keyword evidence="2" id="KW-1133">Transmembrane helix</keyword>
<dbReference type="Gene3D" id="2.60.40.10">
    <property type="entry name" value="Immunoglobulins"/>
    <property type="match status" value="1"/>
</dbReference>
<evidence type="ECO:0000313" key="6">
    <source>
        <dbReference type="RefSeq" id="XP_022090061.1"/>
    </source>
</evidence>
<sequence length="194" mass="20998">MITGGSSTTLPVHRFMFILTVLIFTAFGSTSALDYASNISVRADITSATLTWIAASNSSADSYTLALLLDGGATSRTNYTISDVATETYTLTDLTYSTYYTVNLYTVGSGGQTVGVSTLSFWTLYKVWNPSFIAALCVLGFIFITLVVMMALKSAYLAEKKDPDEKPVLEDEQTDKGVKKNKDTDRNGANVVIL</sequence>
<feature type="region of interest" description="Disordered" evidence="1">
    <location>
        <begin position="162"/>
        <end position="194"/>
    </location>
</feature>
<reference evidence="5 6" key="1">
    <citation type="submission" date="2025-04" db="UniProtKB">
        <authorList>
            <consortium name="RefSeq"/>
        </authorList>
    </citation>
    <scope>IDENTIFICATION</scope>
</reference>
<accession>A0A8B7YCG1</accession>
<keyword evidence="4" id="KW-1185">Reference proteome</keyword>
<dbReference type="InterPro" id="IPR036116">
    <property type="entry name" value="FN3_sf"/>
</dbReference>
<proteinExistence type="predicted"/>
<dbReference type="SUPFAM" id="SSF49265">
    <property type="entry name" value="Fibronectin type III"/>
    <property type="match status" value="1"/>
</dbReference>
<dbReference type="Proteomes" id="UP000694845">
    <property type="component" value="Unplaced"/>
</dbReference>
<feature type="transmembrane region" description="Helical" evidence="2">
    <location>
        <begin position="132"/>
        <end position="152"/>
    </location>
</feature>
<dbReference type="PROSITE" id="PS50853">
    <property type="entry name" value="FN3"/>
    <property type="match status" value="1"/>
</dbReference>
<dbReference type="Pfam" id="PF00041">
    <property type="entry name" value="fn3"/>
    <property type="match status" value="1"/>
</dbReference>
<evidence type="ECO:0000256" key="2">
    <source>
        <dbReference type="SAM" id="Phobius"/>
    </source>
</evidence>
<gene>
    <name evidence="5 6" type="primary">LOC110978972</name>
</gene>
<evidence type="ECO:0000256" key="1">
    <source>
        <dbReference type="SAM" id="MobiDB-lite"/>
    </source>
</evidence>
<feature type="domain" description="Fibronectin type-III" evidence="3">
    <location>
        <begin position="29"/>
        <end position="130"/>
    </location>
</feature>
<dbReference type="RefSeq" id="XP_022090061.1">
    <property type="nucleotide sequence ID" value="XM_022234369.1"/>
</dbReference>
<evidence type="ECO:0000259" key="3">
    <source>
        <dbReference type="PROSITE" id="PS50853"/>
    </source>
</evidence>
<dbReference type="KEGG" id="aplc:110978972"/>
<keyword evidence="2" id="KW-0812">Transmembrane</keyword>
<evidence type="ECO:0000313" key="4">
    <source>
        <dbReference type="Proteomes" id="UP000694845"/>
    </source>
</evidence>
<name>A0A8B7YCG1_ACAPL</name>
<dbReference type="AlphaFoldDB" id="A0A8B7YCG1"/>
<feature type="compositionally biased region" description="Basic and acidic residues" evidence="1">
    <location>
        <begin position="162"/>
        <end position="186"/>
    </location>
</feature>
<protein>
    <submittedName>
        <fullName evidence="5 6">Uncharacterized protein LOC110978972</fullName>
    </submittedName>
</protein>